<proteinExistence type="predicted"/>
<feature type="transmembrane region" description="Helical" evidence="1">
    <location>
        <begin position="85"/>
        <end position="102"/>
    </location>
</feature>
<evidence type="ECO:0000313" key="2">
    <source>
        <dbReference type="EMBL" id="MBK1810584.1"/>
    </source>
</evidence>
<dbReference type="EMBL" id="JAENHN010000026">
    <property type="protein sequence ID" value="MBK1810584.1"/>
    <property type="molecule type" value="Genomic_DNA"/>
</dbReference>
<feature type="transmembrane region" description="Helical" evidence="1">
    <location>
        <begin position="189"/>
        <end position="210"/>
    </location>
</feature>
<feature type="transmembrane region" description="Helical" evidence="1">
    <location>
        <begin position="54"/>
        <end position="73"/>
    </location>
</feature>
<gene>
    <name evidence="2" type="ORF">JHL18_08035</name>
</gene>
<dbReference type="InterPro" id="IPR007163">
    <property type="entry name" value="VCA0040-like"/>
</dbReference>
<feature type="transmembrane region" description="Helical" evidence="1">
    <location>
        <begin position="12"/>
        <end position="34"/>
    </location>
</feature>
<evidence type="ECO:0000256" key="1">
    <source>
        <dbReference type="SAM" id="Phobius"/>
    </source>
</evidence>
<evidence type="ECO:0000313" key="3">
    <source>
        <dbReference type="Proteomes" id="UP000596739"/>
    </source>
</evidence>
<keyword evidence="1" id="KW-0472">Membrane</keyword>
<organism evidence="2 3">
    <name type="scientific">Clostridium yunnanense</name>
    <dbReference type="NCBI Taxonomy" id="2800325"/>
    <lineage>
        <taxon>Bacteria</taxon>
        <taxon>Bacillati</taxon>
        <taxon>Bacillota</taxon>
        <taxon>Clostridia</taxon>
        <taxon>Eubacteriales</taxon>
        <taxon>Clostridiaceae</taxon>
        <taxon>Clostridium</taxon>
    </lineage>
</organism>
<feature type="transmembrane region" description="Helical" evidence="1">
    <location>
        <begin position="114"/>
        <end position="134"/>
    </location>
</feature>
<feature type="transmembrane region" description="Helical" evidence="1">
    <location>
        <begin position="222"/>
        <end position="240"/>
    </location>
</feature>
<protein>
    <submittedName>
        <fullName evidence="2">DUF368 domain-containing protein</fullName>
    </submittedName>
</protein>
<dbReference type="PANTHER" id="PTHR37308:SF1">
    <property type="entry name" value="POLYPRENYL-PHOSPHATE TRANSPORTER"/>
    <property type="match status" value="1"/>
</dbReference>
<dbReference type="PANTHER" id="PTHR37308">
    <property type="entry name" value="INTEGRAL MEMBRANE PROTEIN"/>
    <property type="match status" value="1"/>
</dbReference>
<feature type="transmembrane region" description="Helical" evidence="1">
    <location>
        <begin position="146"/>
        <end position="177"/>
    </location>
</feature>
<reference evidence="3" key="1">
    <citation type="submission" date="2021-01" db="EMBL/GenBank/DDBJ databases">
        <title>Genome public.</title>
        <authorList>
            <person name="Liu C."/>
            <person name="Sun Q."/>
        </authorList>
    </citation>
    <scope>NUCLEOTIDE SEQUENCE [LARGE SCALE GENOMIC DNA]</scope>
    <source>
        <strain evidence="3">YIM B02505</strain>
    </source>
</reference>
<feature type="transmembrane region" description="Helical" evidence="1">
    <location>
        <begin position="246"/>
        <end position="264"/>
    </location>
</feature>
<keyword evidence="1" id="KW-0812">Transmembrane</keyword>
<dbReference type="Proteomes" id="UP000596739">
    <property type="component" value="Unassembled WGS sequence"/>
</dbReference>
<keyword evidence="3" id="KW-1185">Reference proteome</keyword>
<dbReference type="Pfam" id="PF04018">
    <property type="entry name" value="VCA0040-like"/>
    <property type="match status" value="1"/>
</dbReference>
<comment type="caution">
    <text evidence="2">The sequence shown here is derived from an EMBL/GenBank/DDBJ whole genome shotgun (WGS) entry which is preliminary data.</text>
</comment>
<sequence length="270" mass="28620">MQYAKNVLKGIFIGIATLVPGVSGGTMAIILGVYDDLIHSISSFFTNWRKSILFLGQIGIGAILGIGLLSSLLETALSKFPHTMQFLFIGIILGGLPVLYKKTGTGTKRPISDYFLFALGFIIVLLLGSDPEVVTTMASTEGSGNFLFLFIAGIIIAVALVLPGISASFMLLALGLYEVTLRSINTLNITFLIPIALGILAGTLASTKLIEKFLVAYPSKAYMLIIGFVGGSLISVYPGIPSGINILTSILAFIIGFIIIFLLGKKGDAY</sequence>
<keyword evidence="1" id="KW-1133">Transmembrane helix</keyword>
<name>A0ABS1EMM3_9CLOT</name>
<dbReference type="RefSeq" id="WP_200267934.1">
    <property type="nucleotide sequence ID" value="NZ_JAENHN010000026.1"/>
</dbReference>
<accession>A0ABS1EMM3</accession>